<organism evidence="2 3">
    <name type="scientific">Allosphingosinicella deserti</name>
    <dbReference type="NCBI Taxonomy" id="2116704"/>
    <lineage>
        <taxon>Bacteria</taxon>
        <taxon>Pseudomonadati</taxon>
        <taxon>Pseudomonadota</taxon>
        <taxon>Alphaproteobacteria</taxon>
        <taxon>Sphingomonadales</taxon>
        <taxon>Sphingomonadaceae</taxon>
        <taxon>Allosphingosinicella</taxon>
    </lineage>
</organism>
<gene>
    <name evidence="2" type="ORF">C7I55_24165</name>
</gene>
<dbReference type="AlphaFoldDB" id="A0A2P7QFQ7"/>
<proteinExistence type="predicted"/>
<evidence type="ECO:0000259" key="1">
    <source>
        <dbReference type="Pfam" id="PF15655"/>
    </source>
</evidence>
<protein>
    <recommendedName>
        <fullName evidence="1">NTF2 fold immunity protein domain-containing protein</fullName>
    </recommendedName>
</protein>
<reference evidence="2 3" key="1">
    <citation type="submission" date="2018-03" db="EMBL/GenBank/DDBJ databases">
        <title>The draft genome of Sphingosinicella sp. GL-C-18.</title>
        <authorList>
            <person name="Liu L."/>
            <person name="Li L."/>
            <person name="Liang L."/>
            <person name="Zhang X."/>
            <person name="Wang T."/>
        </authorList>
    </citation>
    <scope>NUCLEOTIDE SEQUENCE [LARGE SCALE GENOMIC DNA]</scope>
    <source>
        <strain evidence="2 3">GL-C-18</strain>
    </source>
</reference>
<dbReference type="Pfam" id="PF15655">
    <property type="entry name" value="Imm-NTF2"/>
    <property type="match status" value="1"/>
</dbReference>
<dbReference type="EMBL" id="PXYI01000011">
    <property type="protein sequence ID" value="PSJ36812.1"/>
    <property type="molecule type" value="Genomic_DNA"/>
</dbReference>
<dbReference type="Proteomes" id="UP000241167">
    <property type="component" value="Unassembled WGS sequence"/>
</dbReference>
<comment type="caution">
    <text evidence="2">The sequence shown here is derived from an EMBL/GenBank/DDBJ whole genome shotgun (WGS) entry which is preliminary data.</text>
</comment>
<evidence type="ECO:0000313" key="2">
    <source>
        <dbReference type="EMBL" id="PSJ36812.1"/>
    </source>
</evidence>
<evidence type="ECO:0000313" key="3">
    <source>
        <dbReference type="Proteomes" id="UP000241167"/>
    </source>
</evidence>
<name>A0A2P7QFQ7_9SPHN</name>
<sequence length="166" mass="18941">MIGNTGYVMRESRGSPFSQIRFKMEGCSMMTDEIATATSAFSHFSSKMKRWNEHFYPLMVQDAEEAAGHAIAELGPIFESHVWPDAVRSVERLNSPSAGLPSDYDPENDVIEEANLQSSTCVLLVQSNTGFKDKFRYTLKKRGGEWKLFRRDLFLDDTGKWRSHHI</sequence>
<dbReference type="InterPro" id="IPR028049">
    <property type="entry name" value="Imm-NTF2"/>
</dbReference>
<feature type="domain" description="NTF2 fold immunity protein" evidence="1">
    <location>
        <begin position="41"/>
        <end position="162"/>
    </location>
</feature>
<keyword evidence="3" id="KW-1185">Reference proteome</keyword>
<accession>A0A2P7QFQ7</accession>